<name>A0ABS2WTJ1_9BACT</name>
<dbReference type="Pfam" id="PF01625">
    <property type="entry name" value="PMSR"/>
    <property type="match status" value="1"/>
</dbReference>
<keyword evidence="1 4" id="KW-0560">Oxidoreductase</keyword>
<evidence type="ECO:0000259" key="5">
    <source>
        <dbReference type="Pfam" id="PF01625"/>
    </source>
</evidence>
<evidence type="ECO:0000256" key="4">
    <source>
        <dbReference type="HAMAP-Rule" id="MF_01401"/>
    </source>
</evidence>
<evidence type="ECO:0000256" key="2">
    <source>
        <dbReference type="ARBA" id="ARBA00047806"/>
    </source>
</evidence>
<comment type="catalytic activity">
    <reaction evidence="2 4">
        <text>L-methionyl-[protein] + [thioredoxin]-disulfide + H2O = L-methionyl-(S)-S-oxide-[protein] + [thioredoxin]-dithiol</text>
        <dbReference type="Rhea" id="RHEA:14217"/>
        <dbReference type="Rhea" id="RHEA-COMP:10698"/>
        <dbReference type="Rhea" id="RHEA-COMP:10700"/>
        <dbReference type="Rhea" id="RHEA-COMP:12313"/>
        <dbReference type="Rhea" id="RHEA-COMP:12315"/>
        <dbReference type="ChEBI" id="CHEBI:15377"/>
        <dbReference type="ChEBI" id="CHEBI:16044"/>
        <dbReference type="ChEBI" id="CHEBI:29950"/>
        <dbReference type="ChEBI" id="CHEBI:44120"/>
        <dbReference type="ChEBI" id="CHEBI:50058"/>
        <dbReference type="EC" id="1.8.4.11"/>
    </reaction>
</comment>
<comment type="catalytic activity">
    <reaction evidence="3 4">
        <text>[thioredoxin]-disulfide + L-methionine + H2O = L-methionine (S)-S-oxide + [thioredoxin]-dithiol</text>
        <dbReference type="Rhea" id="RHEA:19993"/>
        <dbReference type="Rhea" id="RHEA-COMP:10698"/>
        <dbReference type="Rhea" id="RHEA-COMP:10700"/>
        <dbReference type="ChEBI" id="CHEBI:15377"/>
        <dbReference type="ChEBI" id="CHEBI:29950"/>
        <dbReference type="ChEBI" id="CHEBI:50058"/>
        <dbReference type="ChEBI" id="CHEBI:57844"/>
        <dbReference type="ChEBI" id="CHEBI:58772"/>
        <dbReference type="EC" id="1.8.4.11"/>
    </reaction>
</comment>
<dbReference type="Gene3D" id="3.30.1060.10">
    <property type="entry name" value="Peptide methionine sulphoxide reductase MsrA"/>
    <property type="match status" value="1"/>
</dbReference>
<dbReference type="NCBIfam" id="TIGR00401">
    <property type="entry name" value="msrA"/>
    <property type="match status" value="1"/>
</dbReference>
<feature type="active site" evidence="4">
    <location>
        <position position="12"/>
    </location>
</feature>
<feature type="domain" description="Peptide methionine sulphoxide reductase MsrA" evidence="5">
    <location>
        <begin position="5"/>
        <end position="156"/>
    </location>
</feature>
<dbReference type="InterPro" id="IPR002569">
    <property type="entry name" value="Met_Sox_Rdtase_MsrA_dom"/>
</dbReference>
<dbReference type="Proteomes" id="UP000703590">
    <property type="component" value="Unassembled WGS sequence"/>
</dbReference>
<accession>A0ABS2WTJ1</accession>
<dbReference type="RefSeq" id="WP_205459457.1">
    <property type="nucleotide sequence ID" value="NZ_JAFHKK010000019.1"/>
</dbReference>
<keyword evidence="7" id="KW-1185">Reference proteome</keyword>
<dbReference type="EMBL" id="JAFHKK010000019">
    <property type="protein sequence ID" value="MBN2964910.1"/>
    <property type="molecule type" value="Genomic_DNA"/>
</dbReference>
<evidence type="ECO:0000313" key="6">
    <source>
        <dbReference type="EMBL" id="MBN2964910.1"/>
    </source>
</evidence>
<gene>
    <name evidence="4 6" type="primary">msrA</name>
    <name evidence="6" type="ORF">JWV37_08955</name>
</gene>
<dbReference type="EC" id="1.8.4.11" evidence="4"/>
<reference evidence="6" key="1">
    <citation type="submission" date="2021-02" db="EMBL/GenBank/DDBJ databases">
        <title>Sulfurospirillum tamanensis sp. nov.</title>
        <authorList>
            <person name="Frolova A."/>
            <person name="Merkel A."/>
            <person name="Slobodkin A."/>
        </authorList>
    </citation>
    <scope>NUCLEOTIDE SEQUENCE</scope>
    <source>
        <strain evidence="6">T05b</strain>
    </source>
</reference>
<dbReference type="HAMAP" id="MF_01401">
    <property type="entry name" value="MsrA"/>
    <property type="match status" value="1"/>
</dbReference>
<dbReference type="GO" id="GO:0008113">
    <property type="term" value="F:peptide-methionine (S)-S-oxide reductase activity"/>
    <property type="evidence" value="ECO:0007669"/>
    <property type="project" value="UniProtKB-EC"/>
</dbReference>
<proteinExistence type="inferred from homology"/>
<protein>
    <recommendedName>
        <fullName evidence="4">Peptide methionine sulfoxide reductase MsrA</fullName>
        <shortName evidence="4">Protein-methionine-S-oxide reductase</shortName>
        <ecNumber evidence="4">1.8.4.11</ecNumber>
    </recommendedName>
    <alternativeName>
        <fullName evidence="4">Peptide-methionine (S)-S-oxide reductase</fullName>
        <shortName evidence="4">Peptide Met(O) reductase</shortName>
    </alternativeName>
</protein>
<comment type="similarity">
    <text evidence="4">Belongs to the MsrA Met sulfoxide reductase family.</text>
</comment>
<reference evidence="6" key="2">
    <citation type="submission" date="2021-02" db="EMBL/GenBank/DDBJ databases">
        <authorList>
            <person name="Merkel A.Y."/>
        </authorList>
    </citation>
    <scope>NUCLEOTIDE SEQUENCE</scope>
    <source>
        <strain evidence="6">T05b</strain>
    </source>
</reference>
<dbReference type="InterPro" id="IPR036509">
    <property type="entry name" value="Met_Sox_Rdtase_MsrA_sf"/>
</dbReference>
<comment type="caution">
    <text evidence="6">The sequence shown here is derived from an EMBL/GenBank/DDBJ whole genome shotgun (WGS) entry which is preliminary data.</text>
</comment>
<sequence>MDHDTIVLGGGCFWCLEAVYEEVIGVREALSGYMGGTQEEATYTQVCTGQTGHAEVVHLSFNPKVVSLEKLLAIFWNIHDPTTPNQQGHDKGPQYRSVIFYSNDAQFQCAQHAKAEAQKRFSAPIVTQIVPASIFYEAEAYHRHYFKNNPEAGYCQAVVAPKVKKFQQTYPDLRR</sequence>
<evidence type="ECO:0000313" key="7">
    <source>
        <dbReference type="Proteomes" id="UP000703590"/>
    </source>
</evidence>
<evidence type="ECO:0000256" key="3">
    <source>
        <dbReference type="ARBA" id="ARBA00048782"/>
    </source>
</evidence>
<comment type="function">
    <text evidence="4">Has an important function as a repair enzyme for proteins that have been inactivated by oxidation. Catalyzes the reversible oxidation-reduction of methionine sulfoxide in proteins to methionine.</text>
</comment>
<dbReference type="PANTHER" id="PTHR43774">
    <property type="entry name" value="PEPTIDE METHIONINE SULFOXIDE REDUCTASE"/>
    <property type="match status" value="1"/>
</dbReference>
<organism evidence="6 7">
    <name type="scientific">Sulfurospirillum tamanense</name>
    <dbReference type="NCBI Taxonomy" id="2813362"/>
    <lineage>
        <taxon>Bacteria</taxon>
        <taxon>Pseudomonadati</taxon>
        <taxon>Campylobacterota</taxon>
        <taxon>Epsilonproteobacteria</taxon>
        <taxon>Campylobacterales</taxon>
        <taxon>Sulfurospirillaceae</taxon>
        <taxon>Sulfurospirillum</taxon>
    </lineage>
</organism>
<dbReference type="PANTHER" id="PTHR43774:SF1">
    <property type="entry name" value="PEPTIDE METHIONINE SULFOXIDE REDUCTASE MSRA 2"/>
    <property type="match status" value="1"/>
</dbReference>
<dbReference type="SUPFAM" id="SSF55068">
    <property type="entry name" value="Peptide methionine sulfoxide reductase"/>
    <property type="match status" value="1"/>
</dbReference>
<evidence type="ECO:0000256" key="1">
    <source>
        <dbReference type="ARBA" id="ARBA00023002"/>
    </source>
</evidence>